<keyword evidence="8" id="KW-1185">Reference proteome</keyword>
<keyword evidence="5" id="KW-0067">ATP-binding</keyword>
<evidence type="ECO:0000313" key="8">
    <source>
        <dbReference type="Proteomes" id="UP000249590"/>
    </source>
</evidence>
<dbReference type="InterPro" id="IPR029056">
    <property type="entry name" value="Ribokinase-like"/>
</dbReference>
<dbReference type="SUPFAM" id="SSF53613">
    <property type="entry name" value="Ribokinase-like"/>
    <property type="match status" value="1"/>
</dbReference>
<comment type="similarity">
    <text evidence="1">Belongs to the carbohydrate kinase PfkB family.</text>
</comment>
<dbReference type="Gene3D" id="3.40.1190.20">
    <property type="match status" value="1"/>
</dbReference>
<sequence length="313" mass="32793">MSVLVCGEMLYDVFVEGPRENGFALDARIGGSALNVATGLARLGRPVSQLTGVSTDLFGQRLASHLESENVGTAFLKRTAAPTTFAVVAPGPDGSPTYTFYGGEEAADRQVETTDLPPLDGIDTLVFGCFSLVTRPTSESFLALARRAKGRDPAPLVVLDPNVRRSFEPSAAVWRQRIADFAAFADIVKTSREDLSETYETPPETVVSGWLEQGIAAVIVTDGPRGAVMHTAGRSVAVAAPRVEVVDTVGAGDSFLAALLTALADRGMTTAAGVAALDEAQCRAVLAFAVQAAGVTCTRRGADLPRRTDLPAL</sequence>
<keyword evidence="2" id="KW-0808">Transferase</keyword>
<dbReference type="Proteomes" id="UP000249590">
    <property type="component" value="Unassembled WGS sequence"/>
</dbReference>
<evidence type="ECO:0000259" key="6">
    <source>
        <dbReference type="Pfam" id="PF00294"/>
    </source>
</evidence>
<proteinExistence type="inferred from homology"/>
<feature type="domain" description="Carbohydrate kinase PfkB" evidence="6">
    <location>
        <begin position="5"/>
        <end position="305"/>
    </location>
</feature>
<dbReference type="GO" id="GO:0005524">
    <property type="term" value="F:ATP binding"/>
    <property type="evidence" value="ECO:0007669"/>
    <property type="project" value="UniProtKB-KW"/>
</dbReference>
<dbReference type="RefSeq" id="WP_111343069.1">
    <property type="nucleotide sequence ID" value="NZ_QHHQ01000001.1"/>
</dbReference>
<dbReference type="PROSITE" id="PS00584">
    <property type="entry name" value="PFKB_KINASES_2"/>
    <property type="match status" value="1"/>
</dbReference>
<dbReference type="InterPro" id="IPR011611">
    <property type="entry name" value="PfkB_dom"/>
</dbReference>
<comment type="caution">
    <text evidence="7">The sequence shown here is derived from an EMBL/GenBank/DDBJ whole genome shotgun (WGS) entry which is preliminary data.</text>
</comment>
<accession>A0A8B2P0I4</accession>
<evidence type="ECO:0000313" key="7">
    <source>
        <dbReference type="EMBL" id="RAI03965.1"/>
    </source>
</evidence>
<dbReference type="InterPro" id="IPR050306">
    <property type="entry name" value="PfkB_Carbo_kinase"/>
</dbReference>
<dbReference type="PANTHER" id="PTHR43085:SF1">
    <property type="entry name" value="PSEUDOURIDINE KINASE-RELATED"/>
    <property type="match status" value="1"/>
</dbReference>
<dbReference type="Pfam" id="PF00294">
    <property type="entry name" value="PfkB"/>
    <property type="match status" value="1"/>
</dbReference>
<reference evidence="7 8" key="1">
    <citation type="submission" date="2018-05" db="EMBL/GenBank/DDBJ databases">
        <title>Acuticoccus sediminis sp. nov., isolated from deep-sea sediment of Indian Ocean.</title>
        <authorList>
            <person name="Liu X."/>
            <person name="Lai Q."/>
            <person name="Du Y."/>
            <person name="Sun F."/>
            <person name="Zhang X."/>
            <person name="Wang S."/>
            <person name="Shao Z."/>
        </authorList>
    </citation>
    <scope>NUCLEOTIDE SEQUENCE [LARGE SCALE GENOMIC DNA]</scope>
    <source>
        <strain evidence="7 8">PTG4-2</strain>
    </source>
</reference>
<dbReference type="EMBL" id="QHHQ01000001">
    <property type="protein sequence ID" value="RAI03965.1"/>
    <property type="molecule type" value="Genomic_DNA"/>
</dbReference>
<keyword evidence="3" id="KW-0547">Nucleotide-binding</keyword>
<dbReference type="GO" id="GO:0016301">
    <property type="term" value="F:kinase activity"/>
    <property type="evidence" value="ECO:0007669"/>
    <property type="project" value="UniProtKB-KW"/>
</dbReference>
<dbReference type="PANTHER" id="PTHR43085">
    <property type="entry name" value="HEXOKINASE FAMILY MEMBER"/>
    <property type="match status" value="1"/>
</dbReference>
<evidence type="ECO:0000256" key="1">
    <source>
        <dbReference type="ARBA" id="ARBA00010688"/>
    </source>
</evidence>
<organism evidence="7 8">
    <name type="scientific">Acuticoccus sediminis</name>
    <dbReference type="NCBI Taxonomy" id="2184697"/>
    <lineage>
        <taxon>Bacteria</taxon>
        <taxon>Pseudomonadati</taxon>
        <taxon>Pseudomonadota</taxon>
        <taxon>Alphaproteobacteria</taxon>
        <taxon>Hyphomicrobiales</taxon>
        <taxon>Amorphaceae</taxon>
        <taxon>Acuticoccus</taxon>
    </lineage>
</organism>
<gene>
    <name evidence="7" type="ORF">DLJ53_05725</name>
</gene>
<evidence type="ECO:0000256" key="2">
    <source>
        <dbReference type="ARBA" id="ARBA00022679"/>
    </source>
</evidence>
<name>A0A8B2P0I4_9HYPH</name>
<evidence type="ECO:0000256" key="5">
    <source>
        <dbReference type="ARBA" id="ARBA00022840"/>
    </source>
</evidence>
<dbReference type="CDD" id="cd01167">
    <property type="entry name" value="bac_FRK"/>
    <property type="match status" value="1"/>
</dbReference>
<evidence type="ECO:0000256" key="3">
    <source>
        <dbReference type="ARBA" id="ARBA00022741"/>
    </source>
</evidence>
<dbReference type="OrthoDB" id="9795789at2"/>
<dbReference type="AlphaFoldDB" id="A0A8B2P0I4"/>
<keyword evidence="4 7" id="KW-0418">Kinase</keyword>
<evidence type="ECO:0000256" key="4">
    <source>
        <dbReference type="ARBA" id="ARBA00022777"/>
    </source>
</evidence>
<dbReference type="InterPro" id="IPR002173">
    <property type="entry name" value="Carboh/pur_kinase_PfkB_CS"/>
</dbReference>
<protein>
    <submittedName>
        <fullName evidence="7">Carbohydrate kinase</fullName>
    </submittedName>
</protein>